<dbReference type="AlphaFoldDB" id="S2DED5"/>
<name>S2DED5_INDAL</name>
<dbReference type="STRING" id="1189612.A33Q_3290"/>
<accession>S2DED5</accession>
<evidence type="ECO:0000313" key="1">
    <source>
        <dbReference type="EMBL" id="EOZ95370.1"/>
    </source>
</evidence>
<dbReference type="Proteomes" id="UP000006073">
    <property type="component" value="Unassembled WGS sequence"/>
</dbReference>
<gene>
    <name evidence="1" type="ORF">A33Q_3290</name>
</gene>
<keyword evidence="2" id="KW-1185">Reference proteome</keyword>
<evidence type="ECO:0000313" key="2">
    <source>
        <dbReference type="Proteomes" id="UP000006073"/>
    </source>
</evidence>
<proteinExistence type="predicted"/>
<sequence length="67" mass="7630">MSNKKTLKVLSPYDQNLIEELPLMGENEVEKALKTAYGLFLDRSSWIPSHKKNRNLGKNQEPDAGKD</sequence>
<comment type="caution">
    <text evidence="1">The sequence shown here is derived from an EMBL/GenBank/DDBJ whole genome shotgun (WGS) entry which is preliminary data.</text>
</comment>
<dbReference type="RefSeq" id="WP_016255341.1">
    <property type="nucleotide sequence ID" value="NZ_ALWO02000038.1"/>
</dbReference>
<dbReference type="EMBL" id="ALWO02000038">
    <property type="protein sequence ID" value="EOZ95370.1"/>
    <property type="molecule type" value="Genomic_DNA"/>
</dbReference>
<dbReference type="eggNOG" id="COG1012">
    <property type="taxonomic scope" value="Bacteria"/>
</dbReference>
<protein>
    <submittedName>
        <fullName evidence="1">Uncharacterized protein</fullName>
    </submittedName>
</protein>
<reference evidence="1 2" key="1">
    <citation type="journal article" date="2013" name="Genome Announc.">
        <title>Draft Genome Sequence of Indibacter alkaliphilus Strain LW1T, Isolated from Lonar Lake, a Haloalkaline Lake in the Buldana District of Maharashtra, India.</title>
        <authorList>
            <person name="Singh A."/>
            <person name="Kumar Jangir P."/>
            <person name="Sharma R."/>
            <person name="Singh A."/>
            <person name="Kumar Pinnaka A."/>
            <person name="Shivaji S."/>
        </authorList>
    </citation>
    <scope>NUCLEOTIDE SEQUENCE [LARGE SCALE GENOMIC DNA]</scope>
    <source>
        <strain evidence="2">CCUG 57479 / KCTC 22604 / LW1</strain>
    </source>
</reference>
<organism evidence="1 2">
    <name type="scientific">Indibacter alkaliphilus (strain CCUG 57479 / KCTC 22604 / LW1)</name>
    <dbReference type="NCBI Taxonomy" id="1189612"/>
    <lineage>
        <taxon>Bacteria</taxon>
        <taxon>Pseudomonadati</taxon>
        <taxon>Bacteroidota</taxon>
        <taxon>Cytophagia</taxon>
        <taxon>Cytophagales</taxon>
        <taxon>Cyclobacteriaceae</taxon>
    </lineage>
</organism>